<dbReference type="RefSeq" id="WP_105982317.1">
    <property type="nucleotide sequence ID" value="NZ_MQUC01000003.1"/>
</dbReference>
<keyword evidence="2" id="KW-1185">Reference proteome</keyword>
<name>A0A2S9WSN0_9FLAO</name>
<dbReference type="SUPFAM" id="SSF55874">
    <property type="entry name" value="ATPase domain of HSP90 chaperone/DNA topoisomerase II/histidine kinase"/>
    <property type="match status" value="1"/>
</dbReference>
<gene>
    <name evidence="1" type="ORF">BST86_04965</name>
</gene>
<sequence length="268" mass="30633">MGVRTHTFQPGARSIIQMGEELIGHPTSAINELVKNGYDADATEIDVYIHIAEEESKSFLIVKDNGTGMAKETLFGEWLQPSVSSKRKRTHSEIFNRQFLGNKGIGRLAAMALGKRLTVVSKTSYCDKFNWLSLDSNQFYEEVLLDQIKFPGDEIQNYIDLFEKDHLLSIRNKDRNDVLLNLLNNKYQNFLEGTIIILENIDDSLQNLMIDEYSNNEFDLKFEDTSLMKSLGVLITPLAMSEMIQDELLTNNIISKRFQSQVKKVLLN</sequence>
<dbReference type="Pfam" id="PF13589">
    <property type="entry name" value="HATPase_c_3"/>
    <property type="match status" value="1"/>
</dbReference>
<dbReference type="InterPro" id="IPR036890">
    <property type="entry name" value="HATPase_C_sf"/>
</dbReference>
<comment type="caution">
    <text evidence="1">The sequence shown here is derived from an EMBL/GenBank/DDBJ whole genome shotgun (WGS) entry which is preliminary data.</text>
</comment>
<protein>
    <recommendedName>
        <fullName evidence="3">ATP-binding protein</fullName>
    </recommendedName>
</protein>
<evidence type="ECO:0000313" key="1">
    <source>
        <dbReference type="EMBL" id="PRP66490.1"/>
    </source>
</evidence>
<organism evidence="1 2">
    <name type="scientific">Nonlabens agnitus</name>
    <dbReference type="NCBI Taxonomy" id="870484"/>
    <lineage>
        <taxon>Bacteria</taxon>
        <taxon>Pseudomonadati</taxon>
        <taxon>Bacteroidota</taxon>
        <taxon>Flavobacteriia</taxon>
        <taxon>Flavobacteriales</taxon>
        <taxon>Flavobacteriaceae</taxon>
        <taxon>Nonlabens</taxon>
    </lineage>
</organism>
<dbReference type="EMBL" id="MQUC01000003">
    <property type="protein sequence ID" value="PRP66490.1"/>
    <property type="molecule type" value="Genomic_DNA"/>
</dbReference>
<dbReference type="Proteomes" id="UP000239532">
    <property type="component" value="Unassembled WGS sequence"/>
</dbReference>
<evidence type="ECO:0008006" key="3">
    <source>
        <dbReference type="Google" id="ProtNLM"/>
    </source>
</evidence>
<reference evidence="1 2" key="1">
    <citation type="submission" date="2016-11" db="EMBL/GenBank/DDBJ databases">
        <title>Trade-off between light-utilization and light-protection in marine flavobacteria.</title>
        <authorList>
            <person name="Kumagai Y."/>
        </authorList>
    </citation>
    <scope>NUCLEOTIDE SEQUENCE [LARGE SCALE GENOMIC DNA]</scope>
    <source>
        <strain evidence="1 2">JCM 17109</strain>
    </source>
</reference>
<dbReference type="OrthoDB" id="9816482at2"/>
<evidence type="ECO:0000313" key="2">
    <source>
        <dbReference type="Proteomes" id="UP000239532"/>
    </source>
</evidence>
<dbReference type="Gene3D" id="3.30.565.10">
    <property type="entry name" value="Histidine kinase-like ATPase, C-terminal domain"/>
    <property type="match status" value="1"/>
</dbReference>
<proteinExistence type="predicted"/>
<accession>A0A2S9WSN0</accession>
<dbReference type="AlphaFoldDB" id="A0A2S9WSN0"/>